<dbReference type="AlphaFoldDB" id="A0A6A5XVU1"/>
<keyword evidence="2 5" id="KW-0812">Transmembrane</keyword>
<feature type="transmembrane region" description="Helical" evidence="5">
    <location>
        <begin position="213"/>
        <end position="233"/>
    </location>
</feature>
<dbReference type="RefSeq" id="XP_033385286.1">
    <property type="nucleotide sequence ID" value="XM_033527359.1"/>
</dbReference>
<organism evidence="7 8">
    <name type="scientific">Aaosphaeria arxii CBS 175.79</name>
    <dbReference type="NCBI Taxonomy" id="1450172"/>
    <lineage>
        <taxon>Eukaryota</taxon>
        <taxon>Fungi</taxon>
        <taxon>Dikarya</taxon>
        <taxon>Ascomycota</taxon>
        <taxon>Pezizomycotina</taxon>
        <taxon>Dothideomycetes</taxon>
        <taxon>Pleosporomycetidae</taxon>
        <taxon>Pleosporales</taxon>
        <taxon>Pleosporales incertae sedis</taxon>
        <taxon>Aaosphaeria</taxon>
    </lineage>
</organism>
<dbReference type="InterPro" id="IPR011701">
    <property type="entry name" value="MFS"/>
</dbReference>
<feature type="transmembrane region" description="Helical" evidence="5">
    <location>
        <begin position="53"/>
        <end position="70"/>
    </location>
</feature>
<feature type="transmembrane region" description="Helical" evidence="5">
    <location>
        <begin position="90"/>
        <end position="109"/>
    </location>
</feature>
<keyword evidence="3 5" id="KW-1133">Transmembrane helix</keyword>
<feature type="transmembrane region" description="Helical" evidence="5">
    <location>
        <begin position="462"/>
        <end position="480"/>
    </location>
</feature>
<dbReference type="GO" id="GO:0140115">
    <property type="term" value="P:export across plasma membrane"/>
    <property type="evidence" value="ECO:0007669"/>
    <property type="project" value="UniProtKB-ARBA"/>
</dbReference>
<accession>A0A6A5XVU1</accession>
<dbReference type="PANTHER" id="PTHR23502:SF24">
    <property type="entry name" value="TRANSPORTER, PUTATIVE-RELATED"/>
    <property type="match status" value="1"/>
</dbReference>
<dbReference type="GO" id="GO:0005886">
    <property type="term" value="C:plasma membrane"/>
    <property type="evidence" value="ECO:0007669"/>
    <property type="project" value="TreeGrafter"/>
</dbReference>
<feature type="domain" description="Major facilitator superfamily (MFS) profile" evidence="6">
    <location>
        <begin position="53"/>
        <end position="485"/>
    </location>
</feature>
<feature type="transmembrane region" description="Helical" evidence="5">
    <location>
        <begin position="297"/>
        <end position="314"/>
    </location>
</feature>
<dbReference type="Gene3D" id="1.20.1250.20">
    <property type="entry name" value="MFS general substrate transporter like domains"/>
    <property type="match status" value="1"/>
</dbReference>
<dbReference type="SUPFAM" id="SSF103473">
    <property type="entry name" value="MFS general substrate transporter"/>
    <property type="match status" value="1"/>
</dbReference>
<evidence type="ECO:0000256" key="2">
    <source>
        <dbReference type="ARBA" id="ARBA00022692"/>
    </source>
</evidence>
<evidence type="ECO:0000259" key="6">
    <source>
        <dbReference type="PROSITE" id="PS50850"/>
    </source>
</evidence>
<feature type="transmembrane region" description="Helical" evidence="5">
    <location>
        <begin position="183"/>
        <end position="201"/>
    </location>
</feature>
<dbReference type="InterPro" id="IPR005829">
    <property type="entry name" value="Sugar_transporter_CS"/>
</dbReference>
<keyword evidence="8" id="KW-1185">Reference proteome</keyword>
<dbReference type="OrthoDB" id="3936150at2759"/>
<evidence type="ECO:0000256" key="4">
    <source>
        <dbReference type="ARBA" id="ARBA00023136"/>
    </source>
</evidence>
<dbReference type="InterPro" id="IPR036259">
    <property type="entry name" value="MFS_trans_sf"/>
</dbReference>
<dbReference type="PROSITE" id="PS00216">
    <property type="entry name" value="SUGAR_TRANSPORT_1"/>
    <property type="match status" value="1"/>
</dbReference>
<dbReference type="EMBL" id="ML978068">
    <property type="protein sequence ID" value="KAF2016947.1"/>
    <property type="molecule type" value="Genomic_DNA"/>
</dbReference>
<evidence type="ECO:0000256" key="3">
    <source>
        <dbReference type="ARBA" id="ARBA00022989"/>
    </source>
</evidence>
<dbReference type="InterPro" id="IPR020846">
    <property type="entry name" value="MFS_dom"/>
</dbReference>
<feature type="transmembrane region" description="Helical" evidence="5">
    <location>
        <begin position="395"/>
        <end position="417"/>
    </location>
</feature>
<evidence type="ECO:0000313" key="7">
    <source>
        <dbReference type="EMBL" id="KAF2016947.1"/>
    </source>
</evidence>
<dbReference type="PROSITE" id="PS50850">
    <property type="entry name" value="MFS"/>
    <property type="match status" value="1"/>
</dbReference>
<comment type="subcellular location">
    <subcellularLocation>
        <location evidence="1">Membrane</location>
        <topology evidence="1">Multi-pass membrane protein</topology>
    </subcellularLocation>
</comment>
<evidence type="ECO:0000313" key="8">
    <source>
        <dbReference type="Proteomes" id="UP000799778"/>
    </source>
</evidence>
<dbReference type="PANTHER" id="PTHR23502">
    <property type="entry name" value="MAJOR FACILITATOR SUPERFAMILY"/>
    <property type="match status" value="1"/>
</dbReference>
<name>A0A6A5XVU1_9PLEO</name>
<dbReference type="GO" id="GO:0042908">
    <property type="term" value="P:xenobiotic transport"/>
    <property type="evidence" value="ECO:0007669"/>
    <property type="project" value="UniProtKB-ARBA"/>
</dbReference>
<feature type="transmembrane region" description="Helical" evidence="5">
    <location>
        <begin position="151"/>
        <end position="171"/>
    </location>
</feature>
<sequence length="508" mass="55990">MSHDPSIDMPRENSPLLAAYQESPEANVAKDEVITFHPDDPEDPRNWSWYRKWLMIAAIIPIDLSVSWGASGFSPAAADFAKDLNVSPQVATLGLSLYILGLAFGPMSLAPLSEYFGRRPIYVFSYGIFLVLLLGTTFVENLAVFFVLRFFSGYFSSVTISNFGGTIADLFHHHDTGPAMSWFLWAATGGSPTGFVLFSFIAKGRSWHGVFRAMFFICFTFWVIMAGALYYLGETRHSVLLLRRAKSLRATTGNEELNVSDEMKQRGPRQLFGTALTRPFRFLGSEAIVQFSALYNGYLYGLSFLFNGAFHLIFGPNGYGFDVVGVGICFVGIVVGICAGLLTNTYQERYYQKQVSLSQNHDAPEARVHLAKLAAIVLPVSLVAFAYTADPSIPPVVPVIASAFWGWSFYTLILMTLTYTEDAYKTYSASALAGIGLVRNLAGSAFPLAGRRLFVNLGTKNSCLILAAMSVVMIPIPFILTRYGIALRKKSPWAAHHVEEDEEETGDA</sequence>
<evidence type="ECO:0000256" key="5">
    <source>
        <dbReference type="SAM" id="Phobius"/>
    </source>
</evidence>
<keyword evidence="4 5" id="KW-0472">Membrane</keyword>
<evidence type="ECO:0000256" key="1">
    <source>
        <dbReference type="ARBA" id="ARBA00004141"/>
    </source>
</evidence>
<feature type="transmembrane region" description="Helical" evidence="5">
    <location>
        <begin position="320"/>
        <end position="343"/>
    </location>
</feature>
<reference evidence="7" key="1">
    <citation type="journal article" date="2020" name="Stud. Mycol.">
        <title>101 Dothideomycetes genomes: a test case for predicting lifestyles and emergence of pathogens.</title>
        <authorList>
            <person name="Haridas S."/>
            <person name="Albert R."/>
            <person name="Binder M."/>
            <person name="Bloem J."/>
            <person name="Labutti K."/>
            <person name="Salamov A."/>
            <person name="Andreopoulos B."/>
            <person name="Baker S."/>
            <person name="Barry K."/>
            <person name="Bills G."/>
            <person name="Bluhm B."/>
            <person name="Cannon C."/>
            <person name="Castanera R."/>
            <person name="Culley D."/>
            <person name="Daum C."/>
            <person name="Ezra D."/>
            <person name="Gonzalez J."/>
            <person name="Henrissat B."/>
            <person name="Kuo A."/>
            <person name="Liang C."/>
            <person name="Lipzen A."/>
            <person name="Lutzoni F."/>
            <person name="Magnuson J."/>
            <person name="Mondo S."/>
            <person name="Nolan M."/>
            <person name="Ohm R."/>
            <person name="Pangilinan J."/>
            <person name="Park H.-J."/>
            <person name="Ramirez L."/>
            <person name="Alfaro M."/>
            <person name="Sun H."/>
            <person name="Tritt A."/>
            <person name="Yoshinaga Y."/>
            <person name="Zwiers L.-H."/>
            <person name="Turgeon B."/>
            <person name="Goodwin S."/>
            <person name="Spatafora J."/>
            <person name="Crous P."/>
            <person name="Grigoriev I."/>
        </authorList>
    </citation>
    <scope>NUCLEOTIDE SEQUENCE</scope>
    <source>
        <strain evidence="7">CBS 175.79</strain>
    </source>
</reference>
<protein>
    <recommendedName>
        <fullName evidence="6">Major facilitator superfamily (MFS) profile domain-containing protein</fullName>
    </recommendedName>
</protein>
<dbReference type="Proteomes" id="UP000799778">
    <property type="component" value="Unassembled WGS sequence"/>
</dbReference>
<dbReference type="GO" id="GO:0022857">
    <property type="term" value="F:transmembrane transporter activity"/>
    <property type="evidence" value="ECO:0007669"/>
    <property type="project" value="InterPro"/>
</dbReference>
<gene>
    <name evidence="7" type="ORF">BU24DRAFT_419990</name>
</gene>
<proteinExistence type="predicted"/>
<feature type="transmembrane region" description="Helical" evidence="5">
    <location>
        <begin position="370"/>
        <end position="389"/>
    </location>
</feature>
<dbReference type="Pfam" id="PF07690">
    <property type="entry name" value="MFS_1"/>
    <property type="match status" value="1"/>
</dbReference>
<dbReference type="GeneID" id="54284756"/>
<feature type="transmembrane region" description="Helical" evidence="5">
    <location>
        <begin position="121"/>
        <end position="139"/>
    </location>
</feature>
<feature type="transmembrane region" description="Helical" evidence="5">
    <location>
        <begin position="429"/>
        <end position="450"/>
    </location>
</feature>